<evidence type="ECO:0000256" key="2">
    <source>
        <dbReference type="ARBA" id="ARBA00003213"/>
    </source>
</evidence>
<dbReference type="GO" id="GO:0052381">
    <property type="term" value="F:tRNA dimethylallyltransferase activity"/>
    <property type="evidence" value="ECO:0007669"/>
    <property type="project" value="UniProtKB-UniRule"/>
</dbReference>
<dbReference type="OrthoDB" id="9776390at2"/>
<evidence type="ECO:0000256" key="6">
    <source>
        <dbReference type="ARBA" id="ARBA00022741"/>
    </source>
</evidence>
<evidence type="ECO:0000256" key="3">
    <source>
        <dbReference type="ARBA" id="ARBA00005842"/>
    </source>
</evidence>
<evidence type="ECO:0000256" key="5">
    <source>
        <dbReference type="ARBA" id="ARBA00022694"/>
    </source>
</evidence>
<keyword evidence="13" id="KW-1185">Reference proteome</keyword>
<organism evidence="12 13">
    <name type="scientific">Hymenobacter roseosalivarius DSM 11622</name>
    <dbReference type="NCBI Taxonomy" id="645990"/>
    <lineage>
        <taxon>Bacteria</taxon>
        <taxon>Pseudomonadati</taxon>
        <taxon>Bacteroidota</taxon>
        <taxon>Cytophagia</taxon>
        <taxon>Cytophagales</taxon>
        <taxon>Hymenobacteraceae</taxon>
        <taxon>Hymenobacter</taxon>
    </lineage>
</organism>
<dbReference type="Proteomes" id="UP000192266">
    <property type="component" value="Unassembled WGS sequence"/>
</dbReference>
<dbReference type="SUPFAM" id="SSF52540">
    <property type="entry name" value="P-loop containing nucleoside triphosphate hydrolases"/>
    <property type="match status" value="2"/>
</dbReference>
<evidence type="ECO:0000256" key="8">
    <source>
        <dbReference type="ARBA" id="ARBA00022842"/>
    </source>
</evidence>
<dbReference type="Gene3D" id="1.10.20.140">
    <property type="match status" value="1"/>
</dbReference>
<keyword evidence="5 10" id="KW-0819">tRNA processing</keyword>
<keyword evidence="6 10" id="KW-0547">Nucleotide-binding</keyword>
<sequence length="330" mass="37395">MPDSLSKKAPQRPVLLVVSGPTAIGKTALCVRLAQRLQTVVVSADSRQFFRELSIGTAKPASAEMQGVPHYFIDSHSITEDYNAGRFEVDCLALLEQLFQEHAVVILTGGSGLYLQAVTEGFDVMPSIEPEVRTGLQQELAAHGLEPLVAELLATDPVTHARLDRQNPQRVLRALEVTRGTGQPFSSFHAQKNAPQRPFDSLKIALTREREELYARIDQRVDEMLAADLLAEVESVAAHRHHNALQTVGYQELFDFLDDKQDWPETVRLLKRNTRRYAKRQLTWLRRDPMYHWLHADEAEAEIIALLTAHIKTAQREEDYKSKKRPFGRF</sequence>
<feature type="region of interest" description="Interaction with substrate tRNA" evidence="10">
    <location>
        <begin position="169"/>
        <end position="173"/>
    </location>
</feature>
<dbReference type="InterPro" id="IPR018022">
    <property type="entry name" value="IPT"/>
</dbReference>
<dbReference type="PROSITE" id="PS50052">
    <property type="entry name" value="GUANYLATE_KINASE_2"/>
    <property type="match status" value="1"/>
</dbReference>
<keyword evidence="4 10" id="KW-0808">Transferase</keyword>
<evidence type="ECO:0000256" key="7">
    <source>
        <dbReference type="ARBA" id="ARBA00022840"/>
    </source>
</evidence>
<evidence type="ECO:0000256" key="1">
    <source>
        <dbReference type="ARBA" id="ARBA00001946"/>
    </source>
</evidence>
<dbReference type="NCBIfam" id="TIGR00174">
    <property type="entry name" value="miaA"/>
    <property type="match status" value="1"/>
</dbReference>
<feature type="binding site" evidence="10">
    <location>
        <begin position="22"/>
        <end position="27"/>
    </location>
    <ligand>
        <name>substrate</name>
    </ligand>
</feature>
<comment type="function">
    <text evidence="2 10">Catalyzes the transfer of a dimethylallyl group onto the adenine at position 37 in tRNAs that read codons beginning with uridine, leading to the formation of N6-(dimethylallyl)adenosine (i(6)A).</text>
</comment>
<dbReference type="InterPro" id="IPR039657">
    <property type="entry name" value="Dimethylallyltransferase"/>
</dbReference>
<comment type="catalytic activity">
    <reaction evidence="9 10">
        <text>adenosine(37) in tRNA + dimethylallyl diphosphate = N(6)-dimethylallyladenosine(37) in tRNA + diphosphate</text>
        <dbReference type="Rhea" id="RHEA:26482"/>
        <dbReference type="Rhea" id="RHEA-COMP:10162"/>
        <dbReference type="Rhea" id="RHEA-COMP:10375"/>
        <dbReference type="ChEBI" id="CHEBI:33019"/>
        <dbReference type="ChEBI" id="CHEBI:57623"/>
        <dbReference type="ChEBI" id="CHEBI:74411"/>
        <dbReference type="ChEBI" id="CHEBI:74415"/>
        <dbReference type="EC" id="2.5.1.75"/>
    </reaction>
</comment>
<evidence type="ECO:0000259" key="11">
    <source>
        <dbReference type="PROSITE" id="PS50052"/>
    </source>
</evidence>
<dbReference type="EC" id="2.5.1.75" evidence="10"/>
<name>A0A1W1VZC9_9BACT</name>
<evidence type="ECO:0000256" key="9">
    <source>
        <dbReference type="ARBA" id="ARBA00049563"/>
    </source>
</evidence>
<evidence type="ECO:0000256" key="4">
    <source>
        <dbReference type="ARBA" id="ARBA00022679"/>
    </source>
</evidence>
<dbReference type="GO" id="GO:0005524">
    <property type="term" value="F:ATP binding"/>
    <property type="evidence" value="ECO:0007669"/>
    <property type="project" value="UniProtKB-UniRule"/>
</dbReference>
<feature type="domain" description="Guanylate kinase-like" evidence="11">
    <location>
        <begin position="13"/>
        <end position="87"/>
    </location>
</feature>
<dbReference type="RefSeq" id="WP_084446886.1">
    <property type="nucleotide sequence ID" value="NZ_FWWW01000083.1"/>
</dbReference>
<dbReference type="PANTHER" id="PTHR11088">
    <property type="entry name" value="TRNA DIMETHYLALLYLTRANSFERASE"/>
    <property type="match status" value="1"/>
</dbReference>
<comment type="subunit">
    <text evidence="10">Monomer.</text>
</comment>
<accession>A0A1W1VZC9</accession>
<evidence type="ECO:0000313" key="12">
    <source>
        <dbReference type="EMBL" id="SMB98471.1"/>
    </source>
</evidence>
<dbReference type="EMBL" id="FWWW01000083">
    <property type="protein sequence ID" value="SMB98471.1"/>
    <property type="molecule type" value="Genomic_DNA"/>
</dbReference>
<evidence type="ECO:0000256" key="10">
    <source>
        <dbReference type="HAMAP-Rule" id="MF_00185"/>
    </source>
</evidence>
<evidence type="ECO:0000313" key="13">
    <source>
        <dbReference type="Proteomes" id="UP000192266"/>
    </source>
</evidence>
<dbReference type="GO" id="GO:0006400">
    <property type="term" value="P:tRNA modification"/>
    <property type="evidence" value="ECO:0007669"/>
    <property type="project" value="TreeGrafter"/>
</dbReference>
<dbReference type="Pfam" id="PF01715">
    <property type="entry name" value="IPPT"/>
    <property type="match status" value="1"/>
</dbReference>
<protein>
    <recommendedName>
        <fullName evidence="10">tRNA dimethylallyltransferase</fullName>
        <ecNumber evidence="10">2.5.1.75</ecNumber>
    </recommendedName>
    <alternativeName>
        <fullName evidence="10">Dimethylallyl diphosphate:tRNA dimethylallyltransferase</fullName>
        <shortName evidence="10">DMAPP:tRNA dimethylallyltransferase</shortName>
        <shortName evidence="10">DMATase</shortName>
    </alternativeName>
    <alternativeName>
        <fullName evidence="10">Isopentenyl-diphosphate:tRNA isopentenyltransferase</fullName>
        <shortName evidence="10">IPP transferase</shortName>
        <shortName evidence="10">IPPT</shortName>
        <shortName evidence="10">IPTase</shortName>
    </alternativeName>
</protein>
<dbReference type="AlphaFoldDB" id="A0A1W1VZC9"/>
<feature type="site" description="Interaction with substrate tRNA" evidence="10">
    <location>
        <position position="133"/>
    </location>
</feature>
<dbReference type="PANTHER" id="PTHR11088:SF60">
    <property type="entry name" value="TRNA DIMETHYLALLYLTRANSFERASE"/>
    <property type="match status" value="1"/>
</dbReference>
<keyword evidence="7 10" id="KW-0067">ATP-binding</keyword>
<dbReference type="Gene3D" id="3.40.50.300">
    <property type="entry name" value="P-loop containing nucleotide triphosphate hydrolases"/>
    <property type="match status" value="1"/>
</dbReference>
<keyword evidence="8 10" id="KW-0460">Magnesium</keyword>
<reference evidence="12 13" key="1">
    <citation type="submission" date="2017-04" db="EMBL/GenBank/DDBJ databases">
        <authorList>
            <person name="Afonso C.L."/>
            <person name="Miller P.J."/>
            <person name="Scott M.A."/>
            <person name="Spackman E."/>
            <person name="Goraichik I."/>
            <person name="Dimitrov K.M."/>
            <person name="Suarez D.L."/>
            <person name="Swayne D.E."/>
        </authorList>
    </citation>
    <scope>NUCLEOTIDE SEQUENCE [LARGE SCALE GENOMIC DNA]</scope>
    <source>
        <strain evidence="12 13">DSM 11622</strain>
    </source>
</reference>
<proteinExistence type="inferred from homology"/>
<dbReference type="STRING" id="645990.SAMN00120144_3427"/>
<comment type="cofactor">
    <cofactor evidence="1 10">
        <name>Mg(2+)</name>
        <dbReference type="ChEBI" id="CHEBI:18420"/>
    </cofactor>
</comment>
<feature type="binding site" evidence="10">
    <location>
        <begin position="20"/>
        <end position="27"/>
    </location>
    <ligand>
        <name>ATP</name>
        <dbReference type="ChEBI" id="CHEBI:30616"/>
    </ligand>
</feature>
<feature type="region of interest" description="Interaction with substrate tRNA" evidence="10">
    <location>
        <begin position="45"/>
        <end position="48"/>
    </location>
</feature>
<feature type="site" description="Interaction with substrate tRNA" evidence="10">
    <location>
        <position position="111"/>
    </location>
</feature>
<comment type="caution">
    <text evidence="10">Lacks conserved residue(s) required for the propagation of feature annotation.</text>
</comment>
<dbReference type="HAMAP" id="MF_00185">
    <property type="entry name" value="IPP_trans"/>
    <property type="match status" value="1"/>
</dbReference>
<dbReference type="InterPro" id="IPR027417">
    <property type="entry name" value="P-loop_NTPase"/>
</dbReference>
<dbReference type="InterPro" id="IPR008144">
    <property type="entry name" value="Guanylate_kin-like_dom"/>
</dbReference>
<gene>
    <name evidence="10" type="primary">miaA</name>
    <name evidence="12" type="ORF">SAMN00120144_3427</name>
</gene>
<comment type="similarity">
    <text evidence="3 10">Belongs to the IPP transferase family.</text>
</comment>